<proteinExistence type="predicted"/>
<reference evidence="1" key="1">
    <citation type="submission" date="2013-07" db="EMBL/GenBank/DDBJ databases">
        <title>The genome of an arbuscular mycorrhizal fungus provides insights into the evolution of the oldest plant symbiosis.</title>
        <authorList>
            <consortium name="DOE Joint Genome Institute"/>
            <person name="Tisserant E."/>
            <person name="Malbreil M."/>
            <person name="Kuo A."/>
            <person name="Kohler A."/>
            <person name="Symeonidi A."/>
            <person name="Balestrini R."/>
            <person name="Charron P."/>
            <person name="Duensing N."/>
            <person name="Frei-dit-Frey N."/>
            <person name="Gianinazzi-Pearson V."/>
            <person name="Gilbert B."/>
            <person name="Handa Y."/>
            <person name="Hijri M."/>
            <person name="Kaul R."/>
            <person name="Kawaguchi M."/>
            <person name="Krajinski F."/>
            <person name="Lammers P."/>
            <person name="Lapierre D."/>
            <person name="Masclaux F.G."/>
            <person name="Murat C."/>
            <person name="Morin E."/>
            <person name="Ndikumana S."/>
            <person name="Pagni M."/>
            <person name="Petitpierre D."/>
            <person name="Requena N."/>
            <person name="Rosikiewicz P."/>
            <person name="Riley R."/>
            <person name="Saito K."/>
            <person name="San Clemente H."/>
            <person name="Shapiro H."/>
            <person name="van Tuinen D."/>
            <person name="Becard G."/>
            <person name="Bonfante P."/>
            <person name="Paszkowski U."/>
            <person name="Shachar-Hill Y."/>
            <person name="Young J.P."/>
            <person name="Sanders I.R."/>
            <person name="Henrissat B."/>
            <person name="Rensing S.A."/>
            <person name="Grigoriev I.V."/>
            <person name="Corradi N."/>
            <person name="Roux C."/>
            <person name="Martin F."/>
        </authorList>
    </citation>
    <scope>NUCLEOTIDE SEQUENCE</scope>
    <source>
        <strain evidence="1">DAOM 197198</strain>
    </source>
</reference>
<protein>
    <submittedName>
        <fullName evidence="1">Uncharacterized protein</fullName>
    </submittedName>
</protein>
<accession>U9THA6</accession>
<name>U9THA6_RHIID</name>
<dbReference type="EMBL" id="KI290260">
    <property type="protein sequence ID" value="ESA07500.1"/>
    <property type="molecule type" value="Genomic_DNA"/>
</dbReference>
<dbReference type="HOGENOM" id="CLU_2373897_0_0_1"/>
<evidence type="ECO:0000313" key="1">
    <source>
        <dbReference type="EMBL" id="ESA07500.1"/>
    </source>
</evidence>
<gene>
    <name evidence="1" type="ORF">GLOINDRAFT_32806</name>
</gene>
<dbReference type="VEuPathDB" id="FungiDB:RhiirFUN_002580"/>
<sequence>MHQTLIKIISIEEEGYYSSLNLVDFDIPTKYEELEYIIRISHIMLQVKKLLLTTISQFKHIKKRVKKEKLTFRKVILHNKMKEYRSLQSTETEGL</sequence>
<dbReference type="AlphaFoldDB" id="U9THA6"/>
<organism evidence="1">
    <name type="scientific">Rhizophagus irregularis (strain DAOM 181602 / DAOM 197198 / MUCL 43194)</name>
    <name type="common">Arbuscular mycorrhizal fungus</name>
    <name type="synonym">Glomus intraradices</name>
    <dbReference type="NCBI Taxonomy" id="747089"/>
    <lineage>
        <taxon>Eukaryota</taxon>
        <taxon>Fungi</taxon>
        <taxon>Fungi incertae sedis</taxon>
        <taxon>Mucoromycota</taxon>
        <taxon>Glomeromycotina</taxon>
        <taxon>Glomeromycetes</taxon>
        <taxon>Glomerales</taxon>
        <taxon>Glomeraceae</taxon>
        <taxon>Rhizophagus</taxon>
    </lineage>
</organism>